<comment type="caution">
    <text evidence="7">The sequence shown here is derived from an EMBL/GenBank/DDBJ whole genome shotgun (WGS) entry which is preliminary data.</text>
</comment>
<evidence type="ECO:0000259" key="6">
    <source>
        <dbReference type="PROSITE" id="PS50983"/>
    </source>
</evidence>
<name>A0A372LV10_9BACI</name>
<evidence type="ECO:0000256" key="5">
    <source>
        <dbReference type="SAM" id="SignalP"/>
    </source>
</evidence>
<dbReference type="SUPFAM" id="SSF53807">
    <property type="entry name" value="Helical backbone' metal receptor"/>
    <property type="match status" value="1"/>
</dbReference>
<dbReference type="NCBIfam" id="NF038402">
    <property type="entry name" value="TroA_like"/>
    <property type="match status" value="1"/>
</dbReference>
<feature type="coiled-coil region" evidence="3">
    <location>
        <begin position="171"/>
        <end position="205"/>
    </location>
</feature>
<evidence type="ECO:0000256" key="4">
    <source>
        <dbReference type="SAM" id="MobiDB-lite"/>
    </source>
</evidence>
<dbReference type="FunFam" id="3.40.50.1980:FF:000035">
    <property type="entry name" value="Iron ABC transporter substrate-binding protein"/>
    <property type="match status" value="1"/>
</dbReference>
<keyword evidence="3" id="KW-0175">Coiled coil</keyword>
<evidence type="ECO:0000313" key="8">
    <source>
        <dbReference type="Proteomes" id="UP000264541"/>
    </source>
</evidence>
<feature type="chain" id="PRO_5039719821" evidence="5">
    <location>
        <begin position="21"/>
        <end position="329"/>
    </location>
</feature>
<dbReference type="CDD" id="cd01143">
    <property type="entry name" value="YvrC"/>
    <property type="match status" value="1"/>
</dbReference>
<dbReference type="AlphaFoldDB" id="A0A372LV10"/>
<accession>A0A372LV10</accession>
<dbReference type="GO" id="GO:0071281">
    <property type="term" value="P:cellular response to iron ion"/>
    <property type="evidence" value="ECO:0007669"/>
    <property type="project" value="TreeGrafter"/>
</dbReference>
<dbReference type="PANTHER" id="PTHR30535:SF34">
    <property type="entry name" value="MOLYBDATE-BINDING PROTEIN MOLA"/>
    <property type="match status" value="1"/>
</dbReference>
<dbReference type="OrthoDB" id="9816357at2"/>
<dbReference type="PROSITE" id="PS51257">
    <property type="entry name" value="PROKAR_LIPOPROTEIN"/>
    <property type="match status" value="1"/>
</dbReference>
<sequence>MKKKFYSLLFASLLSAGVLAGCNTGNEDGKDQKSQEKNESQTEQKEEALFPVTIKDAADKEVVIDQKPERIVTLIPSNTEIAFELGLNEEIVGVSDNDNYPEEVASKEKVGGMEFNIEKIISLKPDLVLAHESSAQNAEQGLQQLRDAGTDVLVVNDAKAINEVYGSIEMIGKATGQREEAEKTVETMKAKFDEIKAKAAAIEESERKKVLVEVSPEPEIYTTGKNTFMDEMITMINAENIYNNSEGWVKIDPEATIQRNPDVIITTYGFYTEKPVEKVLARKAWQNVTAVKEKQVIDVDSDMVTRSGPRLAEGVEELAKAIYPDVFTE</sequence>
<dbReference type="Pfam" id="PF01497">
    <property type="entry name" value="Peripla_BP_2"/>
    <property type="match status" value="1"/>
</dbReference>
<dbReference type="InterPro" id="IPR050902">
    <property type="entry name" value="ABC_Transporter_SBP"/>
</dbReference>
<evidence type="ECO:0000256" key="3">
    <source>
        <dbReference type="SAM" id="Coils"/>
    </source>
</evidence>
<feature type="signal peptide" evidence="5">
    <location>
        <begin position="1"/>
        <end position="20"/>
    </location>
</feature>
<feature type="compositionally biased region" description="Basic and acidic residues" evidence="4">
    <location>
        <begin position="27"/>
        <end position="47"/>
    </location>
</feature>
<dbReference type="RefSeq" id="WP_117324888.1">
    <property type="nucleotide sequence ID" value="NZ_QVTE01000004.1"/>
</dbReference>
<feature type="region of interest" description="Disordered" evidence="4">
    <location>
        <begin position="25"/>
        <end position="47"/>
    </location>
</feature>
<dbReference type="PROSITE" id="PS50983">
    <property type="entry name" value="FE_B12_PBP"/>
    <property type="match status" value="1"/>
</dbReference>
<organism evidence="7 8">
    <name type="scientific">Peribacillus saganii</name>
    <dbReference type="NCBI Taxonomy" id="2303992"/>
    <lineage>
        <taxon>Bacteria</taxon>
        <taxon>Bacillati</taxon>
        <taxon>Bacillota</taxon>
        <taxon>Bacilli</taxon>
        <taxon>Bacillales</taxon>
        <taxon>Bacillaceae</taxon>
        <taxon>Peribacillus</taxon>
    </lineage>
</organism>
<feature type="domain" description="Fe/B12 periplasmic-binding" evidence="6">
    <location>
        <begin position="70"/>
        <end position="326"/>
    </location>
</feature>
<reference evidence="7 8" key="1">
    <citation type="submission" date="2018-08" db="EMBL/GenBank/DDBJ databases">
        <title>Bacillus chawlae sp. nov., Bacillus glennii sp. nov., and Bacillus saganii sp. nov. Isolated from the Vehicle Assembly Building at Kennedy Space Center where the Viking Spacecraft were Assembled.</title>
        <authorList>
            <person name="Seuylemezian A."/>
            <person name="Vaishampayan P."/>
        </authorList>
    </citation>
    <scope>NUCLEOTIDE SEQUENCE [LARGE SCALE GENOMIC DNA]</scope>
    <source>
        <strain evidence="7 8">V47-23a</strain>
    </source>
</reference>
<keyword evidence="8" id="KW-1185">Reference proteome</keyword>
<dbReference type="Gene3D" id="3.40.50.1980">
    <property type="entry name" value="Nitrogenase molybdenum iron protein domain"/>
    <property type="match status" value="2"/>
</dbReference>
<protein>
    <submittedName>
        <fullName evidence="7">ABC transporter substrate-binding protein</fullName>
    </submittedName>
</protein>
<evidence type="ECO:0000256" key="2">
    <source>
        <dbReference type="ARBA" id="ARBA00022729"/>
    </source>
</evidence>
<dbReference type="PANTHER" id="PTHR30535">
    <property type="entry name" value="VITAMIN B12-BINDING PROTEIN"/>
    <property type="match status" value="1"/>
</dbReference>
<evidence type="ECO:0000313" key="7">
    <source>
        <dbReference type="EMBL" id="RFU71404.1"/>
    </source>
</evidence>
<comment type="similarity">
    <text evidence="1">Belongs to the bacterial solute-binding protein 8 family.</text>
</comment>
<dbReference type="InterPro" id="IPR054828">
    <property type="entry name" value="Vit_B12_bind_prot"/>
</dbReference>
<evidence type="ECO:0000256" key="1">
    <source>
        <dbReference type="ARBA" id="ARBA00008814"/>
    </source>
</evidence>
<keyword evidence="2 5" id="KW-0732">Signal</keyword>
<proteinExistence type="inferred from homology"/>
<dbReference type="Proteomes" id="UP000264541">
    <property type="component" value="Unassembled WGS sequence"/>
</dbReference>
<dbReference type="EMBL" id="QVTE01000004">
    <property type="protein sequence ID" value="RFU71404.1"/>
    <property type="molecule type" value="Genomic_DNA"/>
</dbReference>
<dbReference type="InterPro" id="IPR002491">
    <property type="entry name" value="ABC_transptr_periplasmic_BD"/>
</dbReference>
<gene>
    <name evidence="7" type="ORF">D0469_01465</name>
</gene>